<feature type="compositionally biased region" description="Polar residues" evidence="6">
    <location>
        <begin position="296"/>
        <end position="316"/>
    </location>
</feature>
<accession>A0A370TK37</accession>
<keyword evidence="4 7" id="KW-0472">Membrane</keyword>
<evidence type="ECO:0000256" key="3">
    <source>
        <dbReference type="ARBA" id="ARBA00022989"/>
    </source>
</evidence>
<evidence type="ECO:0000313" key="10">
    <source>
        <dbReference type="Proteomes" id="UP000254866"/>
    </source>
</evidence>
<feature type="transmembrane region" description="Helical" evidence="7">
    <location>
        <begin position="59"/>
        <end position="81"/>
    </location>
</feature>
<evidence type="ECO:0000259" key="8">
    <source>
        <dbReference type="Pfam" id="PF20684"/>
    </source>
</evidence>
<comment type="caution">
    <text evidence="9">The sequence shown here is derived from an EMBL/GenBank/DDBJ whole genome shotgun (WGS) entry which is preliminary data.</text>
</comment>
<proteinExistence type="inferred from homology"/>
<feature type="domain" description="Rhodopsin" evidence="8">
    <location>
        <begin position="43"/>
        <end position="277"/>
    </location>
</feature>
<feature type="transmembrane region" description="Helical" evidence="7">
    <location>
        <begin position="138"/>
        <end position="159"/>
    </location>
</feature>
<reference evidence="9 10" key="1">
    <citation type="journal article" date="2018" name="IMA Fungus">
        <title>IMA Genome-F 9: Draft genome sequence of Annulohypoxylon stygium, Aspergillus mulundensis, Berkeleyomyces basicola (syn. Thielaviopsis basicola), Ceratocystis smalleyi, two Cercospora beticola strains, Coleophoma cylindrospora, Fusarium fracticaudum, Phialophora cf. hyalina, and Morchella septimelata.</title>
        <authorList>
            <person name="Wingfield B.D."/>
            <person name="Bills G.F."/>
            <person name="Dong Y."/>
            <person name="Huang W."/>
            <person name="Nel W.J."/>
            <person name="Swalarsk-Parry B.S."/>
            <person name="Vaghefi N."/>
            <person name="Wilken P.M."/>
            <person name="An Z."/>
            <person name="de Beer Z.W."/>
            <person name="De Vos L."/>
            <person name="Chen L."/>
            <person name="Duong T.A."/>
            <person name="Gao Y."/>
            <person name="Hammerbacher A."/>
            <person name="Kikkert J.R."/>
            <person name="Li Y."/>
            <person name="Li H."/>
            <person name="Li K."/>
            <person name="Li Q."/>
            <person name="Liu X."/>
            <person name="Ma X."/>
            <person name="Naidoo K."/>
            <person name="Pethybridge S.J."/>
            <person name="Sun J."/>
            <person name="Steenkamp E.T."/>
            <person name="van der Nest M.A."/>
            <person name="van Wyk S."/>
            <person name="Wingfield M.J."/>
            <person name="Xiong C."/>
            <person name="Yue Q."/>
            <person name="Zhang X."/>
        </authorList>
    </citation>
    <scope>NUCLEOTIDE SEQUENCE [LARGE SCALE GENOMIC DNA]</scope>
    <source>
        <strain evidence="9 10">BP 5553</strain>
    </source>
</reference>
<dbReference type="PANTHER" id="PTHR33048:SF151">
    <property type="entry name" value="INTEGRAL MEMBRANE PROTEIN"/>
    <property type="match status" value="1"/>
</dbReference>
<keyword evidence="10" id="KW-1185">Reference proteome</keyword>
<dbReference type="AlphaFoldDB" id="A0A370TK37"/>
<dbReference type="InterPro" id="IPR052337">
    <property type="entry name" value="SAT4-like"/>
</dbReference>
<comment type="similarity">
    <text evidence="5">Belongs to the SAT4 family.</text>
</comment>
<feature type="transmembrane region" description="Helical" evidence="7">
    <location>
        <begin position="24"/>
        <end position="47"/>
    </location>
</feature>
<dbReference type="RefSeq" id="XP_031868542.1">
    <property type="nucleotide sequence ID" value="XM_032015121.1"/>
</dbReference>
<dbReference type="GeneID" id="43599347"/>
<evidence type="ECO:0000313" key="9">
    <source>
        <dbReference type="EMBL" id="RDL35886.1"/>
    </source>
</evidence>
<dbReference type="Proteomes" id="UP000254866">
    <property type="component" value="Unassembled WGS sequence"/>
</dbReference>
<organism evidence="9 10">
    <name type="scientific">Venustampulla echinocandica</name>
    <dbReference type="NCBI Taxonomy" id="2656787"/>
    <lineage>
        <taxon>Eukaryota</taxon>
        <taxon>Fungi</taxon>
        <taxon>Dikarya</taxon>
        <taxon>Ascomycota</taxon>
        <taxon>Pezizomycotina</taxon>
        <taxon>Leotiomycetes</taxon>
        <taxon>Helotiales</taxon>
        <taxon>Pleuroascaceae</taxon>
        <taxon>Venustampulla</taxon>
    </lineage>
</organism>
<evidence type="ECO:0000256" key="6">
    <source>
        <dbReference type="SAM" id="MobiDB-lite"/>
    </source>
</evidence>
<dbReference type="InterPro" id="IPR049326">
    <property type="entry name" value="Rhodopsin_dom_fungi"/>
</dbReference>
<name>A0A370TK37_9HELO</name>
<evidence type="ECO:0000256" key="2">
    <source>
        <dbReference type="ARBA" id="ARBA00022692"/>
    </source>
</evidence>
<feature type="transmembrane region" description="Helical" evidence="7">
    <location>
        <begin position="179"/>
        <end position="199"/>
    </location>
</feature>
<evidence type="ECO:0000256" key="5">
    <source>
        <dbReference type="ARBA" id="ARBA00038359"/>
    </source>
</evidence>
<sequence>MGVEQLQGVYVSGVPHGSPGAMRVWLILVVSWMAILALLCVVLRLVSRRIKKQKLWWDDYLILFSMVWNWVVVGIGFAMFIEGTGYHAWQLPAEATINIERWLLVTEIIYFWNMCWTKLSLLFMYYRIFHFRYFKVRAIVVGSFVVIWAITASFLYTFICVPVHKLWKPDIPGHCISQLGVWMANSSATIFSDILILCLPMPQVWKLQLKMIEKITVTLVFSLGFFAVFASAFRTWVLFNYSKNDVPYTLTPLLVWSDIEMCVGIISACLPTLLPVVTIAATKLNLSRALKLTRNTVSPSGSRQPYASSKGTSSHLRTIDGGELDLEDMRDRVHSKRRSDSDPFYRLPDVSKSDNIFANDQEDIRDHVQSKCRSDDDPFYRPDISKSDNILVKELEVRIKICNSSRSYNKA</sequence>
<dbReference type="GO" id="GO:0016020">
    <property type="term" value="C:membrane"/>
    <property type="evidence" value="ECO:0007669"/>
    <property type="project" value="UniProtKB-SubCell"/>
</dbReference>
<dbReference type="EMBL" id="NPIC01000005">
    <property type="protein sequence ID" value="RDL35886.1"/>
    <property type="molecule type" value="Genomic_DNA"/>
</dbReference>
<evidence type="ECO:0000256" key="1">
    <source>
        <dbReference type="ARBA" id="ARBA00004141"/>
    </source>
</evidence>
<evidence type="ECO:0000256" key="4">
    <source>
        <dbReference type="ARBA" id="ARBA00023136"/>
    </source>
</evidence>
<keyword evidence="2 7" id="KW-0812">Transmembrane</keyword>
<evidence type="ECO:0000256" key="7">
    <source>
        <dbReference type="SAM" id="Phobius"/>
    </source>
</evidence>
<protein>
    <recommendedName>
        <fullName evidence="8">Rhodopsin domain-containing protein</fullName>
    </recommendedName>
</protein>
<feature type="transmembrane region" description="Helical" evidence="7">
    <location>
        <begin position="211"/>
        <end position="233"/>
    </location>
</feature>
<feature type="transmembrane region" description="Helical" evidence="7">
    <location>
        <begin position="101"/>
        <end position="126"/>
    </location>
</feature>
<keyword evidence="3 7" id="KW-1133">Transmembrane helix</keyword>
<gene>
    <name evidence="9" type="ORF">BP5553_06498</name>
</gene>
<feature type="region of interest" description="Disordered" evidence="6">
    <location>
        <begin position="296"/>
        <end position="318"/>
    </location>
</feature>
<dbReference type="OrthoDB" id="10017208at2759"/>
<feature type="transmembrane region" description="Helical" evidence="7">
    <location>
        <begin position="253"/>
        <end position="281"/>
    </location>
</feature>
<dbReference type="PANTHER" id="PTHR33048">
    <property type="entry name" value="PTH11-LIKE INTEGRAL MEMBRANE PROTEIN (AFU_ORTHOLOGUE AFUA_5G11245)"/>
    <property type="match status" value="1"/>
</dbReference>
<dbReference type="Pfam" id="PF20684">
    <property type="entry name" value="Fung_rhodopsin"/>
    <property type="match status" value="1"/>
</dbReference>
<comment type="subcellular location">
    <subcellularLocation>
        <location evidence="1">Membrane</location>
        <topology evidence="1">Multi-pass membrane protein</topology>
    </subcellularLocation>
</comment>